<keyword evidence="1" id="KW-0255">Endonuclease</keyword>
<organism evidence="1 2">
    <name type="scientific">Aeromonas caviae</name>
    <name type="common">Aeromonas punctata</name>
    <dbReference type="NCBI Taxonomy" id="648"/>
    <lineage>
        <taxon>Bacteria</taxon>
        <taxon>Pseudomonadati</taxon>
        <taxon>Pseudomonadota</taxon>
        <taxon>Gammaproteobacteria</taxon>
        <taxon>Aeromonadales</taxon>
        <taxon>Aeromonadaceae</taxon>
        <taxon>Aeromonas</taxon>
    </lineage>
</organism>
<evidence type="ECO:0000313" key="1">
    <source>
        <dbReference type="EMBL" id="MDH1505591.1"/>
    </source>
</evidence>
<protein>
    <submittedName>
        <fullName evidence="1">HNH endonuclease</fullName>
    </submittedName>
</protein>
<dbReference type="GO" id="GO:0004519">
    <property type="term" value="F:endonuclease activity"/>
    <property type="evidence" value="ECO:0007669"/>
    <property type="project" value="UniProtKB-KW"/>
</dbReference>
<gene>
    <name evidence="1" type="ORF">N5I20_11050</name>
</gene>
<comment type="caution">
    <text evidence="1">The sequence shown here is derived from an EMBL/GenBank/DDBJ whole genome shotgun (WGS) entry which is preliminary data.</text>
</comment>
<reference evidence="1" key="1">
    <citation type="submission" date="2022-09" db="EMBL/GenBank/DDBJ databases">
        <title>Intensive care unit water sources are persistently colonized with multi-drug resistant bacteria and are the site of extensive horizontal gene transfer of antibiotic resistance genes.</title>
        <authorList>
            <person name="Diorio-Toth L."/>
        </authorList>
    </citation>
    <scope>NUCLEOTIDE SEQUENCE</scope>
    <source>
        <strain evidence="1">GD03710</strain>
    </source>
</reference>
<proteinExistence type="predicted"/>
<dbReference type="Proteomes" id="UP001161704">
    <property type="component" value="Unassembled WGS sequence"/>
</dbReference>
<dbReference type="RefSeq" id="WP_202040466.1">
    <property type="nucleotide sequence ID" value="NZ_JAEHJB010000029.1"/>
</dbReference>
<name>A0AA42R8I0_AERCA</name>
<keyword evidence="1" id="KW-0540">Nuclease</keyword>
<dbReference type="EMBL" id="JAOCIZ010000038">
    <property type="protein sequence ID" value="MDH1505591.1"/>
    <property type="molecule type" value="Genomic_DNA"/>
</dbReference>
<keyword evidence="1" id="KW-0378">Hydrolase</keyword>
<sequence>MAKIIFTQDEINEMVRVYNVGHNEWKRINIDSIKGKIKSEKINRQNGFCCYCRRDIHNEFKLVLDIEHIIPKSKLKKHMFSSKNLSVSCKRCNMNIKGEDVSFLNVPLNNLPKRIFRSKFYKIIHPNLDKYHAHLEKIVIQIGDSIVVKYFIRNGSEKGQFTRNYFKLSELERNSFNKAQGGRSSEINSQILMRLFDELHQ</sequence>
<dbReference type="Gene3D" id="1.10.30.50">
    <property type="match status" value="1"/>
</dbReference>
<dbReference type="AlphaFoldDB" id="A0AA42R8I0"/>
<accession>A0AA42R8I0</accession>
<evidence type="ECO:0000313" key="2">
    <source>
        <dbReference type="Proteomes" id="UP001161704"/>
    </source>
</evidence>